<dbReference type="EMBL" id="GL379802">
    <property type="protein sequence ID" value="EGT37431.1"/>
    <property type="molecule type" value="Genomic_DNA"/>
</dbReference>
<gene>
    <name evidence="3" type="ORF">CAEBREN_18048</name>
</gene>
<keyword evidence="4" id="KW-1185">Reference proteome</keyword>
<keyword evidence="1" id="KW-0175">Coiled coil</keyword>
<evidence type="ECO:0000256" key="2">
    <source>
        <dbReference type="SAM" id="MobiDB-lite"/>
    </source>
</evidence>
<dbReference type="Proteomes" id="UP000008068">
    <property type="component" value="Unassembled WGS sequence"/>
</dbReference>
<protein>
    <submittedName>
        <fullName evidence="3">Uncharacterized protein</fullName>
    </submittedName>
</protein>
<dbReference type="InParanoid" id="G0MMT4"/>
<name>G0MMT4_CAEBE</name>
<feature type="region of interest" description="Disordered" evidence="2">
    <location>
        <begin position="68"/>
        <end position="106"/>
    </location>
</feature>
<feature type="compositionally biased region" description="Low complexity" evidence="2">
    <location>
        <begin position="68"/>
        <end position="77"/>
    </location>
</feature>
<feature type="compositionally biased region" description="Low complexity" evidence="2">
    <location>
        <begin position="22"/>
        <end position="40"/>
    </location>
</feature>
<feature type="region of interest" description="Disordered" evidence="2">
    <location>
        <begin position="1"/>
        <end position="45"/>
    </location>
</feature>
<feature type="compositionally biased region" description="Polar residues" evidence="2">
    <location>
        <begin position="443"/>
        <end position="458"/>
    </location>
</feature>
<feature type="compositionally biased region" description="Low complexity" evidence="2">
    <location>
        <begin position="274"/>
        <end position="285"/>
    </location>
</feature>
<dbReference type="HOGENOM" id="CLU_412351_0_0_1"/>
<evidence type="ECO:0000313" key="3">
    <source>
        <dbReference type="EMBL" id="EGT37431.1"/>
    </source>
</evidence>
<feature type="compositionally biased region" description="Basic and acidic residues" evidence="2">
    <location>
        <begin position="486"/>
        <end position="497"/>
    </location>
</feature>
<dbReference type="AlphaFoldDB" id="G0MMT4"/>
<feature type="region of interest" description="Disordered" evidence="2">
    <location>
        <begin position="147"/>
        <end position="192"/>
    </location>
</feature>
<organism evidence="4">
    <name type="scientific">Caenorhabditis brenneri</name>
    <name type="common">Nematode worm</name>
    <dbReference type="NCBI Taxonomy" id="135651"/>
    <lineage>
        <taxon>Eukaryota</taxon>
        <taxon>Metazoa</taxon>
        <taxon>Ecdysozoa</taxon>
        <taxon>Nematoda</taxon>
        <taxon>Chromadorea</taxon>
        <taxon>Rhabditida</taxon>
        <taxon>Rhabditina</taxon>
        <taxon>Rhabditomorpha</taxon>
        <taxon>Rhabditoidea</taxon>
        <taxon>Rhabditidae</taxon>
        <taxon>Peloderinae</taxon>
        <taxon>Caenorhabditis</taxon>
    </lineage>
</organism>
<feature type="compositionally biased region" description="Gly residues" evidence="2">
    <location>
        <begin position="78"/>
        <end position="97"/>
    </location>
</feature>
<accession>G0MMT4</accession>
<evidence type="ECO:0000313" key="4">
    <source>
        <dbReference type="Proteomes" id="UP000008068"/>
    </source>
</evidence>
<sequence length="666" mass="73392">MDHRHQTPHPQFHPDPGGGMPGQHNLLGQQHSQQQPCQHPGEVEMPGRYFNQQQVEHHILQQNLYMEQQQQQLQQQRQGGGGNGGCNGFGNPIGGPPGFYWPPPPPGVPLPPANMLHAPPGLGPPGIQQPGLQGMMAINPPAPAFQPQVPSAKRGRPAGQGARGVKGRGHGRQEDVITLGDSPNGSPAPKRPAMAVVQPPFAFQPQMGGGLGLGNPAPVEVVDRHLGGRGPFTGMDWNQGHFYPGMVAQPQMTPGPFHQGIFSPAAPMPPQFLHPPQSLLPQHQHAPPPQSLHPQQAPPQSVHQNMIPATVQAQFNPGTVHADFNNVAHEEVVEAPPVLVAEIGEQEMDNQERQEGDQENPQPTIEQLRAELDNVKFQLYQARQAIEEKDQMLKDQGQGVGQLNREKASIEKKNQDLRVSLDGQKKEIDALKLKMAELERIQSPPNTCSSASTAQPSPLTVRVEASTQTETAERITSETQTTQGEEPQRARVRVKDEVVEEPEEMADAGSQGGFRPVAVKEEPVQEQPNEVEVLGHYPPENNVFATFEEAVAHFNSFFKEAQLLARIEGEFGETFTVAQLRSEFFFNPEGVRVAPQPRIVVHLCANAFYGHFRKVTEDNKSWSSLTKGERAKWTKMKKDLQFVQREMERHGLIEIICKNGRRPRLG</sequence>
<feature type="region of interest" description="Disordered" evidence="2">
    <location>
        <begin position="266"/>
        <end position="301"/>
    </location>
</feature>
<feature type="region of interest" description="Disordered" evidence="2">
    <location>
        <begin position="442"/>
        <end position="513"/>
    </location>
</feature>
<evidence type="ECO:0000256" key="1">
    <source>
        <dbReference type="SAM" id="Coils"/>
    </source>
</evidence>
<proteinExistence type="predicted"/>
<reference evidence="4" key="1">
    <citation type="submission" date="2011-07" db="EMBL/GenBank/DDBJ databases">
        <authorList>
            <consortium name="Caenorhabditis brenneri Sequencing and Analysis Consortium"/>
            <person name="Wilson R.K."/>
        </authorList>
    </citation>
    <scope>NUCLEOTIDE SEQUENCE [LARGE SCALE GENOMIC DNA]</scope>
    <source>
        <strain evidence="4">PB2801</strain>
    </source>
</reference>
<feature type="coiled-coil region" evidence="1">
    <location>
        <begin position="365"/>
        <end position="441"/>
    </location>
</feature>